<dbReference type="EMBL" id="KN847093">
    <property type="protein sequence ID" value="KIW21914.1"/>
    <property type="molecule type" value="Genomic_DNA"/>
</dbReference>
<dbReference type="AlphaFoldDB" id="A0A0D2CEE5"/>
<name>A0A0D2CEE5_9EURO</name>
<dbReference type="RefSeq" id="XP_016242130.1">
    <property type="nucleotide sequence ID" value="XM_016400224.1"/>
</dbReference>
<evidence type="ECO:0000313" key="3">
    <source>
        <dbReference type="Proteomes" id="UP000054466"/>
    </source>
</evidence>
<evidence type="ECO:0000256" key="1">
    <source>
        <dbReference type="SAM" id="MobiDB-lite"/>
    </source>
</evidence>
<dbReference type="Proteomes" id="UP000054466">
    <property type="component" value="Unassembled WGS sequence"/>
</dbReference>
<organism evidence="2 3">
    <name type="scientific">Cladophialophora immunda</name>
    <dbReference type="NCBI Taxonomy" id="569365"/>
    <lineage>
        <taxon>Eukaryota</taxon>
        <taxon>Fungi</taxon>
        <taxon>Dikarya</taxon>
        <taxon>Ascomycota</taxon>
        <taxon>Pezizomycotina</taxon>
        <taxon>Eurotiomycetes</taxon>
        <taxon>Chaetothyriomycetidae</taxon>
        <taxon>Chaetothyriales</taxon>
        <taxon>Herpotrichiellaceae</taxon>
        <taxon>Cladophialophora</taxon>
    </lineage>
</organism>
<feature type="region of interest" description="Disordered" evidence="1">
    <location>
        <begin position="103"/>
        <end position="160"/>
    </location>
</feature>
<proteinExistence type="predicted"/>
<reference evidence="2 3" key="1">
    <citation type="submission" date="2015-01" db="EMBL/GenBank/DDBJ databases">
        <title>The Genome Sequence of Cladophialophora immunda CBS83496.</title>
        <authorList>
            <consortium name="The Broad Institute Genomics Platform"/>
            <person name="Cuomo C."/>
            <person name="de Hoog S."/>
            <person name="Gorbushina A."/>
            <person name="Stielow B."/>
            <person name="Teixiera M."/>
            <person name="Abouelleil A."/>
            <person name="Chapman S.B."/>
            <person name="Priest M."/>
            <person name="Young S.K."/>
            <person name="Wortman J."/>
            <person name="Nusbaum C."/>
            <person name="Birren B."/>
        </authorList>
    </citation>
    <scope>NUCLEOTIDE SEQUENCE [LARGE SCALE GENOMIC DNA]</scope>
    <source>
        <strain evidence="2 3">CBS 83496</strain>
    </source>
</reference>
<keyword evidence="3" id="KW-1185">Reference proteome</keyword>
<evidence type="ECO:0000313" key="2">
    <source>
        <dbReference type="EMBL" id="KIW21914.1"/>
    </source>
</evidence>
<gene>
    <name evidence="2" type="ORF">PV07_12676</name>
</gene>
<dbReference type="VEuPathDB" id="FungiDB:PV07_12676"/>
<protein>
    <submittedName>
        <fullName evidence="2">Uncharacterized protein</fullName>
    </submittedName>
</protein>
<accession>A0A0D2CEE5</accession>
<dbReference type="HOGENOM" id="CLU_1517716_0_0_1"/>
<feature type="compositionally biased region" description="Polar residues" evidence="1">
    <location>
        <begin position="131"/>
        <end position="144"/>
    </location>
</feature>
<sequence length="177" mass="20088">MEALEQYRSHRDLRRLVLRDAGDTYRDVSIIYLEDKYKNSDDRGHLSVRPVVSEEEDQSMWGSVVSFLGFPSQGSQEVAKYRAKNPLGLRVFESRAETLEPLVPEEIDLVGPPPSSNGHSAEEDERGRASSPHQLANRSLSAQTAERRHARRPERESVKMPFLAAVAHRVKRRLDLG</sequence>
<dbReference type="GeneID" id="27351870"/>